<dbReference type="EMBL" id="LSRS01000005">
    <property type="protein sequence ID" value="KAF1084350.1"/>
    <property type="molecule type" value="Genomic_DNA"/>
</dbReference>
<feature type="coiled-coil region" evidence="1">
    <location>
        <begin position="118"/>
        <end position="186"/>
    </location>
</feature>
<evidence type="ECO:0000313" key="2">
    <source>
        <dbReference type="EMBL" id="KAF1084350.1"/>
    </source>
</evidence>
<evidence type="ECO:0000313" key="3">
    <source>
        <dbReference type="Proteomes" id="UP000798488"/>
    </source>
</evidence>
<dbReference type="Proteomes" id="UP000798488">
    <property type="component" value="Unassembled WGS sequence"/>
</dbReference>
<dbReference type="RefSeq" id="WP_161822446.1">
    <property type="nucleotide sequence ID" value="NZ_LSRS01000005.1"/>
</dbReference>
<protein>
    <submittedName>
        <fullName evidence="2">Uncharacterized protein</fullName>
    </submittedName>
</protein>
<sequence>MKEILRWYSNTLDKEKLNKFFRLTGIEIQGFRKKADKAPVQIMRKKFSGVCIDVPRDKLMFFLSILNEELYDEINELSTAEIMAEEKELIGKYNLPDYVLGLLVMSETEESDHINEHINQLIIDVDQQENQIDDVDAKKTLVEINASTEKESKILRKKLKDKNQQLEQAINQIQKLNSTITRIKEENKKQLGDMTKAYERTSTELEQAITFQNEVLKQKRKFEEQLGEMNNAINQLTTENEGLKKKLAEQEVLLKIWQAKYPGEKLNNKTLRVIFLGDKSNRVINVVSGVVVDKTCVDFDDVDVICSSEEHIKEYDVAFLLSSRCTFEQRRKILKNFNSCQIKINEIPNIKSSEDIINQLITDLSKDKKYAI</sequence>
<keyword evidence="3" id="KW-1185">Reference proteome</keyword>
<feature type="coiled-coil region" evidence="1">
    <location>
        <begin position="219"/>
        <end position="260"/>
    </location>
</feature>
<keyword evidence="1" id="KW-0175">Coiled coil</keyword>
<evidence type="ECO:0000256" key="1">
    <source>
        <dbReference type="SAM" id="Coils"/>
    </source>
</evidence>
<name>A0A9D2WNQ3_9FIRM</name>
<gene>
    <name evidence="2" type="ORF">SPSYN_02126</name>
</gene>
<organism evidence="2 3">
    <name type="scientific">Sporotomaculum syntrophicum</name>
    <dbReference type="NCBI Taxonomy" id="182264"/>
    <lineage>
        <taxon>Bacteria</taxon>
        <taxon>Bacillati</taxon>
        <taxon>Bacillota</taxon>
        <taxon>Clostridia</taxon>
        <taxon>Eubacteriales</taxon>
        <taxon>Desulfallaceae</taxon>
        <taxon>Sporotomaculum</taxon>
    </lineage>
</organism>
<accession>A0A9D2WNQ3</accession>
<reference evidence="2" key="1">
    <citation type="submission" date="2016-02" db="EMBL/GenBank/DDBJ databases">
        <title>Draft Genome Sequence of Sporotomaculum syntrophicum Strain FB, a Syntrophic Benzoate Degrader.</title>
        <authorList>
            <person name="Nobu M.K."/>
            <person name="Narihiro T."/>
            <person name="Qiu Y.-L."/>
            <person name="Ohashi A."/>
            <person name="Liu W.-T."/>
            <person name="Yuji S."/>
        </authorList>
    </citation>
    <scope>NUCLEOTIDE SEQUENCE</scope>
    <source>
        <strain evidence="2">FB</strain>
    </source>
</reference>
<proteinExistence type="predicted"/>
<comment type="caution">
    <text evidence="2">The sequence shown here is derived from an EMBL/GenBank/DDBJ whole genome shotgun (WGS) entry which is preliminary data.</text>
</comment>
<dbReference type="AlphaFoldDB" id="A0A9D2WNQ3"/>